<sequence>MKFDELNSTNSTIVNVEGVEYRTIQKPKVSSSGDTYKADALDQEDNKYEIEWAVVNPEAVDESEVCEWNEPIAVNKL</sequence>
<dbReference type="Proteomes" id="UP000321816">
    <property type="component" value="Chromosome"/>
</dbReference>
<dbReference type="RefSeq" id="WP_147802464.1">
    <property type="nucleotide sequence ID" value="NZ_CP144914.1"/>
</dbReference>
<evidence type="ECO:0000313" key="2">
    <source>
        <dbReference type="Proteomes" id="UP000321816"/>
    </source>
</evidence>
<accession>A0A5C7FJG5</accession>
<protein>
    <submittedName>
        <fullName evidence="1">Uncharacterized protein</fullName>
    </submittedName>
</protein>
<evidence type="ECO:0000313" key="1">
    <source>
        <dbReference type="EMBL" id="WWD78772.1"/>
    </source>
</evidence>
<proteinExistence type="predicted"/>
<keyword evidence="2" id="KW-1185">Reference proteome</keyword>
<dbReference type="AlphaFoldDB" id="A0A5C7FJG5"/>
<dbReference type="KEGG" id="ahal:FTX54_010060"/>
<gene>
    <name evidence="1" type="ORF">FTX54_010060</name>
</gene>
<dbReference type="OrthoDB" id="2974001at2"/>
<organism evidence="1 2">
    <name type="scientific">Alkalicoccus halolimnae</name>
    <dbReference type="NCBI Taxonomy" id="1667239"/>
    <lineage>
        <taxon>Bacteria</taxon>
        <taxon>Bacillati</taxon>
        <taxon>Bacillota</taxon>
        <taxon>Bacilli</taxon>
        <taxon>Bacillales</taxon>
        <taxon>Bacillaceae</taxon>
        <taxon>Alkalicoccus</taxon>
    </lineage>
</organism>
<reference evidence="1 2" key="1">
    <citation type="submission" date="2024-01" db="EMBL/GenBank/DDBJ databases">
        <title>Complete Genome Sequence of Alkalicoccus halolimnae BZ-SZ-XJ29T, a Moderately Halophilic Bacterium Isolated from a Salt Lake.</title>
        <authorList>
            <person name="Zhao B."/>
        </authorList>
    </citation>
    <scope>NUCLEOTIDE SEQUENCE [LARGE SCALE GENOMIC DNA]</scope>
    <source>
        <strain evidence="1 2">BZ-SZ-XJ29</strain>
    </source>
</reference>
<dbReference type="EMBL" id="CP144914">
    <property type="protein sequence ID" value="WWD78772.1"/>
    <property type="molecule type" value="Genomic_DNA"/>
</dbReference>
<name>A0A5C7FJG5_9BACI</name>